<evidence type="ECO:0000259" key="6">
    <source>
        <dbReference type="PROSITE" id="PS50405"/>
    </source>
</evidence>
<dbReference type="InterPro" id="IPR045073">
    <property type="entry name" value="Omega/Tau-like"/>
</dbReference>
<dbReference type="InterPro" id="IPR045074">
    <property type="entry name" value="GST_C_Tau"/>
</dbReference>
<dbReference type="PANTHER" id="PTHR11260">
    <property type="entry name" value="GLUTATHIONE S-TRANSFERASE, GST, SUPERFAMILY, GST DOMAIN CONTAINING"/>
    <property type="match status" value="1"/>
</dbReference>
<evidence type="ECO:0000256" key="3">
    <source>
        <dbReference type="ARBA" id="ARBA00025743"/>
    </source>
</evidence>
<dbReference type="SFLD" id="SFLDS00019">
    <property type="entry name" value="Glutathione_Transferase_(cytos"/>
    <property type="match status" value="1"/>
</dbReference>
<dbReference type="PANTHER" id="PTHR11260:SF676">
    <property type="entry name" value="GLUTATHIONE S-TRANSFERASE U8"/>
    <property type="match status" value="1"/>
</dbReference>
<dbReference type="InterPro" id="IPR010987">
    <property type="entry name" value="Glutathione-S-Trfase_C-like"/>
</dbReference>
<dbReference type="EMBL" id="OX465084">
    <property type="protein sequence ID" value="CAI9297630.1"/>
    <property type="molecule type" value="Genomic_DNA"/>
</dbReference>
<comment type="similarity">
    <text evidence="3">Belongs to the GST superfamily. Tau family.</text>
</comment>
<dbReference type="SFLD" id="SFLDG01152">
    <property type="entry name" value="Main.3:_Omega-_and_Tau-like"/>
    <property type="match status" value="1"/>
</dbReference>
<keyword evidence="8" id="KW-1185">Reference proteome</keyword>
<evidence type="ECO:0000256" key="4">
    <source>
        <dbReference type="ARBA" id="ARBA00047960"/>
    </source>
</evidence>
<evidence type="ECO:0000259" key="5">
    <source>
        <dbReference type="PROSITE" id="PS50404"/>
    </source>
</evidence>
<gene>
    <name evidence="7" type="ORF">LSALG_LOCUS36427</name>
</gene>
<feature type="domain" description="GST C-terminal" evidence="6">
    <location>
        <begin position="116"/>
        <end position="243"/>
    </location>
</feature>
<dbReference type="InterPro" id="IPR004046">
    <property type="entry name" value="GST_C"/>
</dbReference>
<dbReference type="InterPro" id="IPR040079">
    <property type="entry name" value="Glutathione_S-Trfase"/>
</dbReference>
<dbReference type="PROSITE" id="PS50404">
    <property type="entry name" value="GST_NTER"/>
    <property type="match status" value="1"/>
</dbReference>
<dbReference type="InterPro" id="IPR036249">
    <property type="entry name" value="Thioredoxin-like_sf"/>
</dbReference>
<dbReference type="FunFam" id="1.20.1050.10:FF:000012">
    <property type="entry name" value="Tau class glutathione S-transferase"/>
    <property type="match status" value="1"/>
</dbReference>
<dbReference type="PROSITE" id="PS50405">
    <property type="entry name" value="GST_CTER"/>
    <property type="match status" value="1"/>
</dbReference>
<dbReference type="Proteomes" id="UP001177003">
    <property type="component" value="Chromosome 8"/>
</dbReference>
<name>A0AA35ZRN4_LACSI</name>
<keyword evidence="2" id="KW-0808">Transferase</keyword>
<dbReference type="EC" id="2.5.1.18" evidence="1"/>
<evidence type="ECO:0000313" key="8">
    <source>
        <dbReference type="Proteomes" id="UP001177003"/>
    </source>
</evidence>
<dbReference type="SFLD" id="SFLDG00358">
    <property type="entry name" value="Main_(cytGST)"/>
    <property type="match status" value="1"/>
</dbReference>
<dbReference type="Gene3D" id="1.20.1050.10">
    <property type="match status" value="1"/>
</dbReference>
<dbReference type="FunFam" id="3.40.30.10:FF:000044">
    <property type="entry name" value="Glutathione S-transferase GSTU6"/>
    <property type="match status" value="1"/>
</dbReference>
<dbReference type="InterPro" id="IPR036282">
    <property type="entry name" value="Glutathione-S-Trfase_C_sf"/>
</dbReference>
<feature type="domain" description="GST N-terminal" evidence="5">
    <location>
        <begin position="32"/>
        <end position="111"/>
    </location>
</feature>
<dbReference type="Gene3D" id="3.40.30.10">
    <property type="entry name" value="Glutaredoxin"/>
    <property type="match status" value="1"/>
</dbReference>
<dbReference type="CDD" id="cd03185">
    <property type="entry name" value="GST_C_Tau"/>
    <property type="match status" value="1"/>
</dbReference>
<evidence type="ECO:0000256" key="2">
    <source>
        <dbReference type="ARBA" id="ARBA00022679"/>
    </source>
</evidence>
<dbReference type="GO" id="GO:0004364">
    <property type="term" value="F:glutathione transferase activity"/>
    <property type="evidence" value="ECO:0007669"/>
    <property type="project" value="UniProtKB-EC"/>
</dbReference>
<evidence type="ECO:0000256" key="1">
    <source>
        <dbReference type="ARBA" id="ARBA00012452"/>
    </source>
</evidence>
<dbReference type="Pfam" id="PF02798">
    <property type="entry name" value="GST_N"/>
    <property type="match status" value="1"/>
</dbReference>
<dbReference type="AlphaFoldDB" id="A0AA35ZRN4"/>
<evidence type="ECO:0000313" key="7">
    <source>
        <dbReference type="EMBL" id="CAI9297630.1"/>
    </source>
</evidence>
<reference evidence="7" key="1">
    <citation type="submission" date="2023-04" db="EMBL/GenBank/DDBJ databases">
        <authorList>
            <person name="Vijverberg K."/>
            <person name="Xiong W."/>
            <person name="Schranz E."/>
        </authorList>
    </citation>
    <scope>NUCLEOTIDE SEQUENCE</scope>
</reference>
<comment type="catalytic activity">
    <reaction evidence="4">
        <text>RX + glutathione = an S-substituted glutathione + a halide anion + H(+)</text>
        <dbReference type="Rhea" id="RHEA:16437"/>
        <dbReference type="ChEBI" id="CHEBI:15378"/>
        <dbReference type="ChEBI" id="CHEBI:16042"/>
        <dbReference type="ChEBI" id="CHEBI:17792"/>
        <dbReference type="ChEBI" id="CHEBI:57925"/>
        <dbReference type="ChEBI" id="CHEBI:90779"/>
        <dbReference type="EC" id="2.5.1.18"/>
    </reaction>
</comment>
<protein>
    <recommendedName>
        <fullName evidence="1">glutathione transferase</fullName>
        <ecNumber evidence="1">2.5.1.18</ecNumber>
    </recommendedName>
</protein>
<dbReference type="SUPFAM" id="SSF47616">
    <property type="entry name" value="GST C-terminal domain-like"/>
    <property type="match status" value="1"/>
</dbReference>
<dbReference type="SUPFAM" id="SSF52833">
    <property type="entry name" value="Thioredoxin-like"/>
    <property type="match status" value="1"/>
</dbReference>
<dbReference type="InterPro" id="IPR004045">
    <property type="entry name" value="Glutathione_S-Trfase_N"/>
</dbReference>
<dbReference type="GO" id="GO:0005737">
    <property type="term" value="C:cytoplasm"/>
    <property type="evidence" value="ECO:0007669"/>
    <property type="project" value="TreeGrafter"/>
</dbReference>
<dbReference type="GO" id="GO:0006749">
    <property type="term" value="P:glutathione metabolic process"/>
    <property type="evidence" value="ECO:0007669"/>
    <property type="project" value="InterPro"/>
</dbReference>
<accession>A0AA35ZRN4</accession>
<dbReference type="CDD" id="cd03058">
    <property type="entry name" value="GST_N_Tau"/>
    <property type="match status" value="1"/>
</dbReference>
<sequence length="246" mass="28020">MPNSKQSTTYCAYRTNAYNNVVRDSDRRKMADEVKLYAVAGSPFVCRAKIALNMKGIKYENFEEDMSNRSAELLKYNPVYKKVPVLVHNGNPISESLLIVEYIDEVWKGVPILPQDPYEKAVARFWAKFIDDKCIPAIFKAFGPDGNEQTDAEAIEQLQILENELKVKGTKFFGGENINLVDIAADFIAYWLGIIQEAAEKTLVTNDKFPKITVWADDFVNLELVNQVLPPREHLLAFFKKRFGKA</sequence>
<organism evidence="7 8">
    <name type="scientific">Lactuca saligna</name>
    <name type="common">Willowleaf lettuce</name>
    <dbReference type="NCBI Taxonomy" id="75948"/>
    <lineage>
        <taxon>Eukaryota</taxon>
        <taxon>Viridiplantae</taxon>
        <taxon>Streptophyta</taxon>
        <taxon>Embryophyta</taxon>
        <taxon>Tracheophyta</taxon>
        <taxon>Spermatophyta</taxon>
        <taxon>Magnoliopsida</taxon>
        <taxon>eudicotyledons</taxon>
        <taxon>Gunneridae</taxon>
        <taxon>Pentapetalae</taxon>
        <taxon>asterids</taxon>
        <taxon>campanulids</taxon>
        <taxon>Asterales</taxon>
        <taxon>Asteraceae</taxon>
        <taxon>Cichorioideae</taxon>
        <taxon>Cichorieae</taxon>
        <taxon>Lactucinae</taxon>
        <taxon>Lactuca</taxon>
    </lineage>
</organism>
<proteinExistence type="inferred from homology"/>
<dbReference type="Pfam" id="PF00043">
    <property type="entry name" value="GST_C"/>
    <property type="match status" value="1"/>
</dbReference>